<evidence type="ECO:0000313" key="2">
    <source>
        <dbReference type="Proteomes" id="UP001364695"/>
    </source>
</evidence>
<accession>A0ACC6NZY8</accession>
<organism evidence="1 2">
    <name type="scientific">Amphibiibacter pelophylacis</name>
    <dbReference type="NCBI Taxonomy" id="1799477"/>
    <lineage>
        <taxon>Bacteria</taxon>
        <taxon>Pseudomonadati</taxon>
        <taxon>Pseudomonadota</taxon>
        <taxon>Betaproteobacteria</taxon>
        <taxon>Burkholderiales</taxon>
        <taxon>Sphaerotilaceae</taxon>
        <taxon>Amphibiibacter</taxon>
    </lineage>
</organism>
<sequence length="171" mass="17832">MPAMSLLTAAARPVLTFAAGLACAFGALSAVSAASAPADGPAPMSAPAARQDSVQKPLAAADGHSSRDVLDWEGTYRGTLPCADCDGIKTTITLRGDGSYSQTSIYVGRGARFSETGRYTWNRAGSRITLTGKDHDPSLFIVGENHLEMLNQDGSPVTGPLANDYRLDKVS</sequence>
<evidence type="ECO:0000313" key="1">
    <source>
        <dbReference type="EMBL" id="MEJ7137119.1"/>
    </source>
</evidence>
<keyword evidence="2" id="KW-1185">Reference proteome</keyword>
<proteinExistence type="predicted"/>
<reference evidence="1" key="1">
    <citation type="submission" date="2023-10" db="EMBL/GenBank/DDBJ databases">
        <title>Amphibacter perezi, gen. nov., sp. nov. a novel taxa of the family Comamonadaceae, class Betaproteobacteria isolated from the skin microbiota of Pelophylax perezi from different populations.</title>
        <authorList>
            <person name="Costa S."/>
            <person name="Proenca D.N."/>
            <person name="Lopes I."/>
            <person name="Morais P.V."/>
        </authorList>
    </citation>
    <scope>NUCLEOTIDE SEQUENCE</scope>
    <source>
        <strain evidence="1">SL12-8</strain>
    </source>
</reference>
<dbReference type="Proteomes" id="UP001364695">
    <property type="component" value="Unassembled WGS sequence"/>
</dbReference>
<dbReference type="EMBL" id="JAWDIE010000002">
    <property type="protein sequence ID" value="MEJ7137119.1"/>
    <property type="molecule type" value="Genomic_DNA"/>
</dbReference>
<gene>
    <name evidence="1" type="ORF">RV045_01575</name>
</gene>
<comment type="caution">
    <text evidence="1">The sequence shown here is derived from an EMBL/GenBank/DDBJ whole genome shotgun (WGS) entry which is preliminary data.</text>
</comment>
<protein>
    <submittedName>
        <fullName evidence="1">Copper resistance protein NlpE</fullName>
    </submittedName>
</protein>
<name>A0ACC6NZY8_9BURK</name>